<dbReference type="SMART" id="SM00382">
    <property type="entry name" value="AAA"/>
    <property type="match status" value="1"/>
</dbReference>
<keyword evidence="7" id="KW-1185">Reference proteome</keyword>
<reference evidence="6 7" key="1">
    <citation type="submission" date="2020-03" db="EMBL/GenBank/DDBJ databases">
        <title>Bacterial isolates of synthetic phycosphere.</title>
        <authorList>
            <person name="Fu H."/>
            <person name="Moran M.A."/>
        </authorList>
    </citation>
    <scope>NUCLEOTIDE SEQUENCE [LARGE SCALE GENOMIC DNA]</scope>
    <source>
        <strain evidence="6 7">HF1</strain>
    </source>
</reference>
<sequence>MPLLELSDIKFAYPGHDPILNGASLSLEAGERLSILGPNGAGKSTLLKMIVGLLKPDAGQVSVFGETRDQEADFHDVRRRVGFVFQDPDDQLFSPTVAEDIAFGPLNLGKSRDEALALVDNILAKLALTHLRDRITHRLSGGEKRLVTLATVLVMEPEVLLLDEPTNALDEENEERLVEILSGLPQAMLLISHDPKFRARVAPSAYRLRAGVLTRED</sequence>
<gene>
    <name evidence="6" type="ORF">HCZ30_05245</name>
</gene>
<dbReference type="CDD" id="cd03225">
    <property type="entry name" value="ABC_cobalt_CbiO_domain1"/>
    <property type="match status" value="1"/>
</dbReference>
<dbReference type="PANTHER" id="PTHR43553">
    <property type="entry name" value="HEAVY METAL TRANSPORTER"/>
    <property type="match status" value="1"/>
</dbReference>
<dbReference type="InterPro" id="IPR027417">
    <property type="entry name" value="P-loop_NTPase"/>
</dbReference>
<dbReference type="PANTHER" id="PTHR43553:SF24">
    <property type="entry name" value="ENERGY-COUPLING FACTOR TRANSPORTER ATP-BINDING PROTEIN ECFA1"/>
    <property type="match status" value="1"/>
</dbReference>
<protein>
    <submittedName>
        <fullName evidence="6">ABC transporter ATP-binding protein</fullName>
    </submittedName>
</protein>
<dbReference type="Gene3D" id="3.40.50.300">
    <property type="entry name" value="P-loop containing nucleotide triphosphate hydrolases"/>
    <property type="match status" value="1"/>
</dbReference>
<dbReference type="Pfam" id="PF00005">
    <property type="entry name" value="ABC_tran"/>
    <property type="match status" value="1"/>
</dbReference>
<name>A0ABX0VW02_9RHOB</name>
<dbReference type="InterPro" id="IPR015856">
    <property type="entry name" value="ABC_transpr_CbiO/EcfA_su"/>
</dbReference>
<keyword evidence="4 6" id="KW-0067">ATP-binding</keyword>
<dbReference type="InterPro" id="IPR003439">
    <property type="entry name" value="ABC_transporter-like_ATP-bd"/>
</dbReference>
<evidence type="ECO:0000313" key="6">
    <source>
        <dbReference type="EMBL" id="NIY71838.1"/>
    </source>
</evidence>
<comment type="similarity">
    <text evidence="1">Belongs to the ABC transporter superfamily.</text>
</comment>
<evidence type="ECO:0000313" key="7">
    <source>
        <dbReference type="Proteomes" id="UP000709466"/>
    </source>
</evidence>
<dbReference type="InterPro" id="IPR003593">
    <property type="entry name" value="AAA+_ATPase"/>
</dbReference>
<feature type="domain" description="ABC transporter" evidence="5">
    <location>
        <begin position="4"/>
        <end position="217"/>
    </location>
</feature>
<accession>A0ABX0VW02</accession>
<dbReference type="GO" id="GO:0005524">
    <property type="term" value="F:ATP binding"/>
    <property type="evidence" value="ECO:0007669"/>
    <property type="project" value="UniProtKB-KW"/>
</dbReference>
<evidence type="ECO:0000256" key="3">
    <source>
        <dbReference type="ARBA" id="ARBA00022741"/>
    </source>
</evidence>
<dbReference type="PROSITE" id="PS00211">
    <property type="entry name" value="ABC_TRANSPORTER_1"/>
    <property type="match status" value="1"/>
</dbReference>
<evidence type="ECO:0000259" key="5">
    <source>
        <dbReference type="PROSITE" id="PS50893"/>
    </source>
</evidence>
<dbReference type="SUPFAM" id="SSF52540">
    <property type="entry name" value="P-loop containing nucleoside triphosphate hydrolases"/>
    <property type="match status" value="1"/>
</dbReference>
<dbReference type="PROSITE" id="PS50893">
    <property type="entry name" value="ABC_TRANSPORTER_2"/>
    <property type="match status" value="1"/>
</dbReference>
<comment type="caution">
    <text evidence="6">The sequence shown here is derived from an EMBL/GenBank/DDBJ whole genome shotgun (WGS) entry which is preliminary data.</text>
</comment>
<evidence type="ECO:0000256" key="4">
    <source>
        <dbReference type="ARBA" id="ARBA00022840"/>
    </source>
</evidence>
<dbReference type="RefSeq" id="WP_167637112.1">
    <property type="nucleotide sequence ID" value="NZ_JAATOP010000003.1"/>
</dbReference>
<keyword evidence="2" id="KW-0813">Transport</keyword>
<dbReference type="EMBL" id="JAATOP010000003">
    <property type="protein sequence ID" value="NIY71838.1"/>
    <property type="molecule type" value="Genomic_DNA"/>
</dbReference>
<dbReference type="InterPro" id="IPR050095">
    <property type="entry name" value="ECF_ABC_transporter_ATP-bd"/>
</dbReference>
<evidence type="ECO:0000256" key="2">
    <source>
        <dbReference type="ARBA" id="ARBA00022448"/>
    </source>
</evidence>
<evidence type="ECO:0000256" key="1">
    <source>
        <dbReference type="ARBA" id="ARBA00005417"/>
    </source>
</evidence>
<proteinExistence type="inferred from homology"/>
<dbReference type="InterPro" id="IPR017871">
    <property type="entry name" value="ABC_transporter-like_CS"/>
</dbReference>
<keyword evidence="3" id="KW-0547">Nucleotide-binding</keyword>
<organism evidence="6 7">
    <name type="scientific">Marivivens donghaensis</name>
    <dbReference type="NCBI Taxonomy" id="1699413"/>
    <lineage>
        <taxon>Bacteria</taxon>
        <taxon>Pseudomonadati</taxon>
        <taxon>Pseudomonadota</taxon>
        <taxon>Alphaproteobacteria</taxon>
        <taxon>Rhodobacterales</taxon>
        <taxon>Paracoccaceae</taxon>
        <taxon>Marivivens group</taxon>
        <taxon>Marivivens</taxon>
    </lineage>
</organism>
<dbReference type="Proteomes" id="UP000709466">
    <property type="component" value="Unassembled WGS sequence"/>
</dbReference>